<dbReference type="EC" id="2.1.1.130" evidence="9"/>
<dbReference type="UniPathway" id="UPA00148"/>
<dbReference type="NCBIfam" id="TIGR01467">
    <property type="entry name" value="cobI_cbiL"/>
    <property type="match status" value="1"/>
</dbReference>
<evidence type="ECO:0000256" key="4">
    <source>
        <dbReference type="ARBA" id="ARBA00022603"/>
    </source>
</evidence>
<dbReference type="GO" id="GO:0030788">
    <property type="term" value="F:precorrin-2 C20-methyltransferase activity"/>
    <property type="evidence" value="ECO:0007669"/>
    <property type="project" value="UniProtKB-EC"/>
</dbReference>
<dbReference type="Pfam" id="PF00590">
    <property type="entry name" value="TP_methylase"/>
    <property type="match status" value="1"/>
</dbReference>
<evidence type="ECO:0000313" key="10">
    <source>
        <dbReference type="Proteomes" id="UP000481033"/>
    </source>
</evidence>
<comment type="pathway">
    <text evidence="1">Cofactor biosynthesis; adenosylcobalamin biosynthesis.</text>
</comment>
<gene>
    <name evidence="9" type="ORF">DXZ20_33405</name>
</gene>
<name>A0A6M0RW26_9CYAN</name>
<evidence type="ECO:0000259" key="8">
    <source>
        <dbReference type="Pfam" id="PF00590"/>
    </source>
</evidence>
<dbReference type="GO" id="GO:0032259">
    <property type="term" value="P:methylation"/>
    <property type="evidence" value="ECO:0007669"/>
    <property type="project" value="UniProtKB-KW"/>
</dbReference>
<dbReference type="InterPro" id="IPR014777">
    <property type="entry name" value="4pyrrole_Mease_sub1"/>
</dbReference>
<accession>A0A6M0RW26</accession>
<dbReference type="PANTHER" id="PTHR43467">
    <property type="entry name" value="COBALT-PRECORRIN-2 C(20)-METHYLTRANSFERASE"/>
    <property type="match status" value="1"/>
</dbReference>
<organism evidence="9 10">
    <name type="scientific">Adonisia turfae CCMR0081</name>
    <dbReference type="NCBI Taxonomy" id="2292702"/>
    <lineage>
        <taxon>Bacteria</taxon>
        <taxon>Bacillati</taxon>
        <taxon>Cyanobacteriota</taxon>
        <taxon>Adonisia</taxon>
        <taxon>Adonisia turfae</taxon>
    </lineage>
</organism>
<dbReference type="GO" id="GO:0009236">
    <property type="term" value="P:cobalamin biosynthetic process"/>
    <property type="evidence" value="ECO:0007669"/>
    <property type="project" value="UniProtKB-UniRule"/>
</dbReference>
<dbReference type="Proteomes" id="UP000481033">
    <property type="component" value="Unassembled WGS sequence"/>
</dbReference>
<evidence type="ECO:0000256" key="7">
    <source>
        <dbReference type="PIRNR" id="PIRNR036427"/>
    </source>
</evidence>
<evidence type="ECO:0000256" key="2">
    <source>
        <dbReference type="ARBA" id="ARBA00005879"/>
    </source>
</evidence>
<dbReference type="InterPro" id="IPR012382">
    <property type="entry name" value="CobI/CbiL"/>
</dbReference>
<keyword evidence="10" id="KW-1185">Reference proteome</keyword>
<reference evidence="9 10" key="1">
    <citation type="journal article" date="2020" name="Microb. Ecol.">
        <title>Ecogenomics of the Marine Benthic Filamentous Cyanobacterium Adonisia.</title>
        <authorList>
            <person name="Walter J.M."/>
            <person name="Coutinho F.H."/>
            <person name="Leomil L."/>
            <person name="Hargreaves P.I."/>
            <person name="Campeao M.E."/>
            <person name="Vieira V.V."/>
            <person name="Silva B.S."/>
            <person name="Fistarol G.O."/>
            <person name="Salomon P.S."/>
            <person name="Sawabe T."/>
            <person name="Mino S."/>
            <person name="Hosokawa M."/>
            <person name="Miyashita H."/>
            <person name="Maruyama F."/>
            <person name="van Verk M.C."/>
            <person name="Dutilh B.E."/>
            <person name="Thompson C.C."/>
            <person name="Thompson F.L."/>
        </authorList>
    </citation>
    <scope>NUCLEOTIDE SEQUENCE [LARGE SCALE GENOMIC DNA]</scope>
    <source>
        <strain evidence="9 10">CCMR0081</strain>
    </source>
</reference>
<dbReference type="InterPro" id="IPR006364">
    <property type="entry name" value="CobI/CbiL/CobIJ_dom"/>
</dbReference>
<comment type="similarity">
    <text evidence="2 7">Belongs to the precorrin methyltransferase family.</text>
</comment>
<comment type="caution">
    <text evidence="9">The sequence shown here is derived from an EMBL/GenBank/DDBJ whole genome shotgun (WGS) entry which is preliminary data.</text>
</comment>
<protein>
    <submittedName>
        <fullName evidence="9">Precorrin-2 C(20)-methyltransferase</fullName>
        <ecNumber evidence="9">2.1.1.130</ecNumber>
    </submittedName>
</protein>
<dbReference type="Gene3D" id="3.30.950.10">
    <property type="entry name" value="Methyltransferase, Cobalt-precorrin-4 Transmethylase, Domain 2"/>
    <property type="match status" value="1"/>
</dbReference>
<dbReference type="RefSeq" id="WP_163702973.1">
    <property type="nucleotide sequence ID" value="NZ_QXHD01000004.1"/>
</dbReference>
<dbReference type="EMBL" id="QXHD01000004">
    <property type="protein sequence ID" value="NEZ60454.1"/>
    <property type="molecule type" value="Genomic_DNA"/>
</dbReference>
<feature type="domain" description="Tetrapyrrole methylase" evidence="8">
    <location>
        <begin position="15"/>
        <end position="226"/>
    </location>
</feature>
<evidence type="ECO:0000256" key="5">
    <source>
        <dbReference type="ARBA" id="ARBA00022679"/>
    </source>
</evidence>
<proteinExistence type="inferred from homology"/>
<dbReference type="AlphaFoldDB" id="A0A6M0RW26"/>
<sequence length="249" mass="27311">MTSNELLTKSSAWGKLWGVSVGPGNDEWLTLKGLRILQTVDVVACPQNRHGKPGMAYNIVKSHLRPEQTILPLDLPFVRDPVQLQQAWTTAGEKLVPLLAQGQDVVFITEGDASLYSTFSYVAQSVHRLAPDVKITTVPGVCSPLAAMAALNMPLSLGAEKIAILPALYDVSELTHALEWAEVVVLMKVASVFGQVWQILHAADLLDHASLVEQVGSPEEKLYSSLVDLADHTPPYFSILIVRRHDYHF</sequence>
<evidence type="ECO:0000256" key="1">
    <source>
        <dbReference type="ARBA" id="ARBA00004953"/>
    </source>
</evidence>
<evidence type="ECO:0000256" key="6">
    <source>
        <dbReference type="ARBA" id="ARBA00022691"/>
    </source>
</evidence>
<keyword evidence="4 9" id="KW-0489">Methyltransferase</keyword>
<dbReference type="NCBIfam" id="NF004614">
    <property type="entry name" value="PRK05948.1"/>
    <property type="match status" value="1"/>
</dbReference>
<dbReference type="InterPro" id="IPR000878">
    <property type="entry name" value="4pyrrol_Mease"/>
</dbReference>
<keyword evidence="5 9" id="KW-0808">Transferase</keyword>
<dbReference type="InterPro" id="IPR035996">
    <property type="entry name" value="4pyrrol_Methylase_sf"/>
</dbReference>
<keyword evidence="3" id="KW-0169">Cobalamin biosynthesis</keyword>
<dbReference type="Gene3D" id="3.40.1010.10">
    <property type="entry name" value="Cobalt-precorrin-4 Transmethylase, Domain 1"/>
    <property type="match status" value="1"/>
</dbReference>
<dbReference type="CDD" id="cd11645">
    <property type="entry name" value="Precorrin_2_C20_MT"/>
    <property type="match status" value="1"/>
</dbReference>
<keyword evidence="6" id="KW-0949">S-adenosyl-L-methionine</keyword>
<dbReference type="PANTHER" id="PTHR43467:SF2">
    <property type="entry name" value="COBALT-PRECORRIN-2 C(20)-METHYLTRANSFERASE"/>
    <property type="match status" value="1"/>
</dbReference>
<dbReference type="SUPFAM" id="SSF53790">
    <property type="entry name" value="Tetrapyrrole methylase"/>
    <property type="match status" value="1"/>
</dbReference>
<evidence type="ECO:0000256" key="3">
    <source>
        <dbReference type="ARBA" id="ARBA00022573"/>
    </source>
</evidence>
<dbReference type="PIRSF" id="PIRSF036427">
    <property type="entry name" value="Precrrn-2_mtase"/>
    <property type="match status" value="1"/>
</dbReference>
<evidence type="ECO:0000313" key="9">
    <source>
        <dbReference type="EMBL" id="NEZ60454.1"/>
    </source>
</evidence>
<dbReference type="InterPro" id="IPR014776">
    <property type="entry name" value="4pyrrole_Mease_sub2"/>
</dbReference>